<comment type="caution">
    <text evidence="3">The sequence shown here is derived from an EMBL/GenBank/DDBJ whole genome shotgun (WGS) entry which is preliminary data.</text>
</comment>
<dbReference type="STRING" id="929558.SMGD1_2671"/>
<evidence type="ECO:0000259" key="2">
    <source>
        <dbReference type="Pfam" id="PF01464"/>
    </source>
</evidence>
<dbReference type="Pfam" id="PF01464">
    <property type="entry name" value="SLT"/>
    <property type="match status" value="1"/>
</dbReference>
<dbReference type="EMBL" id="AFRZ01000001">
    <property type="protein sequence ID" value="EHP31193.1"/>
    <property type="molecule type" value="Genomic_DNA"/>
</dbReference>
<dbReference type="CDD" id="cd13401">
    <property type="entry name" value="Slt70-like"/>
    <property type="match status" value="1"/>
</dbReference>
<dbReference type="HOGENOM" id="CLU_036276_0_0_7"/>
<accession>B6BJE7</accession>
<proteinExistence type="inferred from homology"/>
<comment type="similarity">
    <text evidence="1">Belongs to the transglycosylase Slt family.</text>
</comment>
<dbReference type="GO" id="GO:0008933">
    <property type="term" value="F:peptidoglycan lytic transglycosylase activity"/>
    <property type="evidence" value="ECO:0007669"/>
    <property type="project" value="InterPro"/>
</dbReference>
<protein>
    <submittedName>
        <fullName evidence="3">Lytic murein transglycosylase</fullName>
    </submittedName>
</protein>
<dbReference type="PROSITE" id="PS00922">
    <property type="entry name" value="TRANSGLYCOSYLASE"/>
    <property type="match status" value="1"/>
</dbReference>
<keyword evidence="4" id="KW-1185">Reference proteome</keyword>
<feature type="domain" description="Transglycosylase SLT" evidence="2">
    <location>
        <begin position="376"/>
        <end position="474"/>
    </location>
</feature>
<evidence type="ECO:0000256" key="1">
    <source>
        <dbReference type="ARBA" id="ARBA00007734"/>
    </source>
</evidence>
<dbReference type="PANTHER" id="PTHR37423">
    <property type="entry name" value="SOLUBLE LYTIC MUREIN TRANSGLYCOSYLASE-RELATED"/>
    <property type="match status" value="1"/>
</dbReference>
<evidence type="ECO:0000313" key="3">
    <source>
        <dbReference type="EMBL" id="EHP31193.1"/>
    </source>
</evidence>
<dbReference type="PATRIC" id="fig|929558.5.peg.2660"/>
<sequence>MIKIFIPLLVILASLDANITLQDIDSKPPSRAKNFMIWQYLKQNISPEEADKAYSQVKGNSNKLFKLYAQKTDNEEVKKEISCMKEKDLLSIKDAKCLELAFSPYKTLALSKEQREKLSKMLTTKAKIELLKIQNEPYSQKAYSQYDANTVLSLFVSTTSTHRRENLNLHLSAEFINKISSSWKISQLVKIVIHDDKLNRLQLSLLNLEGEKLNSKTNFYLALNHLKHSNNTEALRYFNLSLLNAKHKIDVDKNYFWMYKITENRKYLDKLINSQDINMYTLYAHEIQNKNFNNYFSAVEINDEKAKKDIKNPFEWSHILEDINSASSQDKLYELSKSYMQKDMIPVQTIILEKAYKYGMHGYIMPYDKYLRDITRDEKALVYAIMRQESKLIPSALSRSYALGLMQLMPFVADAISKQVENPVKSYDEMFIPKNNINYALKHLEWMKKSLYHPLFMAYAYNGGMGFLRRHLKKGTFNSGKYEPFLSMELMANSESREYGKKVLANYVMYKKVMGEEVSILRLFDTLTHPKKTDRFRAQG</sequence>
<evidence type="ECO:0000313" key="4">
    <source>
        <dbReference type="Proteomes" id="UP000006431"/>
    </source>
</evidence>
<dbReference type="OrthoDB" id="5525175at2"/>
<dbReference type="SUPFAM" id="SSF53955">
    <property type="entry name" value="Lysozyme-like"/>
    <property type="match status" value="1"/>
</dbReference>
<dbReference type="InterPro" id="IPR008258">
    <property type="entry name" value="Transglycosylase_SLT_dom_1"/>
</dbReference>
<dbReference type="Gene3D" id="1.10.530.10">
    <property type="match status" value="1"/>
</dbReference>
<name>B6BJE7_SULGG</name>
<dbReference type="GO" id="GO:0000270">
    <property type="term" value="P:peptidoglycan metabolic process"/>
    <property type="evidence" value="ECO:0007669"/>
    <property type="project" value="InterPro"/>
</dbReference>
<gene>
    <name evidence="3" type="ORF">SMGD1_2671</name>
</gene>
<dbReference type="AlphaFoldDB" id="B6BJE7"/>
<dbReference type="PANTHER" id="PTHR37423:SF2">
    <property type="entry name" value="MEMBRANE-BOUND LYTIC MUREIN TRANSGLYCOSYLASE C"/>
    <property type="match status" value="1"/>
</dbReference>
<dbReference type="RefSeq" id="WP_008337598.1">
    <property type="nucleotide sequence ID" value="NZ_AFRZ01000001.1"/>
</dbReference>
<accession>H1FSS5</accession>
<dbReference type="eggNOG" id="COG0741">
    <property type="taxonomic scope" value="Bacteria"/>
</dbReference>
<organism evidence="3 4">
    <name type="scientific">Sulfurimonas gotlandica (strain DSM 19862 / JCM 16533 / GD1)</name>
    <dbReference type="NCBI Taxonomy" id="929558"/>
    <lineage>
        <taxon>Bacteria</taxon>
        <taxon>Pseudomonadati</taxon>
        <taxon>Campylobacterota</taxon>
        <taxon>Epsilonproteobacteria</taxon>
        <taxon>Campylobacterales</taxon>
        <taxon>Sulfurimonadaceae</taxon>
        <taxon>Sulfurimonas</taxon>
    </lineage>
</organism>
<dbReference type="Proteomes" id="UP000006431">
    <property type="component" value="Unassembled WGS sequence"/>
</dbReference>
<reference evidence="3 4" key="1">
    <citation type="journal article" date="2012" name="Proc. Natl. Acad. Sci. U.S.A.">
        <title>Genome and physiology of a model Epsilonproteobacterium responsible for sulfide detoxification in marine oxygen depletion zones.</title>
        <authorList>
            <person name="Grote J."/>
            <person name="Schott T."/>
            <person name="Bruckner C.G."/>
            <person name="Glockner F.O."/>
            <person name="Jost G."/>
            <person name="Teeling H."/>
            <person name="Labrenz M."/>
            <person name="Jurgens K."/>
        </authorList>
    </citation>
    <scope>NUCLEOTIDE SEQUENCE [LARGE SCALE GENOMIC DNA]</scope>
    <source>
        <strain evidence="3 4">GD1</strain>
    </source>
</reference>
<dbReference type="InterPro" id="IPR023346">
    <property type="entry name" value="Lysozyme-like_dom_sf"/>
</dbReference>
<dbReference type="GO" id="GO:0016020">
    <property type="term" value="C:membrane"/>
    <property type="evidence" value="ECO:0007669"/>
    <property type="project" value="InterPro"/>
</dbReference>
<dbReference type="InterPro" id="IPR000189">
    <property type="entry name" value="Transglyc_AS"/>
</dbReference>